<dbReference type="RefSeq" id="WP_034845980.1">
    <property type="nucleotide sequence ID" value="NZ_JANX01000530.1"/>
</dbReference>
<dbReference type="EMBL" id="JANX01000530">
    <property type="protein sequence ID" value="KGM31363.1"/>
    <property type="molecule type" value="Genomic_DNA"/>
</dbReference>
<dbReference type="AlphaFoldDB" id="A0A0A0D0M4"/>
<dbReference type="Proteomes" id="UP000029995">
    <property type="component" value="Unassembled WGS sequence"/>
</dbReference>
<name>A0A0A0D0M4_9PROT</name>
<evidence type="ECO:0000313" key="2">
    <source>
        <dbReference type="Proteomes" id="UP000029995"/>
    </source>
</evidence>
<comment type="caution">
    <text evidence="1">The sequence shown here is derived from an EMBL/GenBank/DDBJ whole genome shotgun (WGS) entry which is preliminary data.</text>
</comment>
<gene>
    <name evidence="1" type="ORF">P409_27635</name>
</gene>
<sequence>MDKNVLTDYLESKPTFLRLSEEIELIGLMMGRSFDWLKENERAFLAAVDVLSDSHTIGSAYMDETKEDDKVFFEFCRWLNEVEKKTGIAVSRYEDSFSPDALGLDEFRKAREK</sequence>
<accession>A0A0A0D0M4</accession>
<reference evidence="1 2" key="1">
    <citation type="submission" date="2014-01" db="EMBL/GenBank/DDBJ databases">
        <title>Genome sequence determination for a cystic fibrosis isolate, Inquilinus limosus.</title>
        <authorList>
            <person name="Pino M."/>
            <person name="Di Conza J."/>
            <person name="Gutkind G."/>
        </authorList>
    </citation>
    <scope>NUCLEOTIDE SEQUENCE [LARGE SCALE GENOMIC DNA]</scope>
    <source>
        <strain evidence="1 2">MP06</strain>
    </source>
</reference>
<proteinExistence type="predicted"/>
<dbReference type="OrthoDB" id="9816402at2"/>
<organism evidence="1 2">
    <name type="scientific">Inquilinus limosus MP06</name>
    <dbReference type="NCBI Taxonomy" id="1398085"/>
    <lineage>
        <taxon>Bacteria</taxon>
        <taxon>Pseudomonadati</taxon>
        <taxon>Pseudomonadota</taxon>
        <taxon>Alphaproteobacteria</taxon>
        <taxon>Rhodospirillales</taxon>
        <taxon>Rhodospirillaceae</taxon>
        <taxon>Inquilinus</taxon>
    </lineage>
</organism>
<evidence type="ECO:0000313" key="1">
    <source>
        <dbReference type="EMBL" id="KGM31363.1"/>
    </source>
</evidence>
<protein>
    <submittedName>
        <fullName evidence="1">Uncharacterized protein</fullName>
    </submittedName>
</protein>